<proteinExistence type="predicted"/>
<protein>
    <submittedName>
        <fullName evidence="1">Uncharacterized protein</fullName>
    </submittedName>
</protein>
<reference evidence="1" key="1">
    <citation type="journal article" date="2014" name="Front. Microbiol.">
        <title>High frequency of phylogenetically diverse reductive dehalogenase-homologous genes in deep subseafloor sedimentary metagenomes.</title>
        <authorList>
            <person name="Kawai M."/>
            <person name="Futagami T."/>
            <person name="Toyoda A."/>
            <person name="Takaki Y."/>
            <person name="Nishi S."/>
            <person name="Hori S."/>
            <person name="Arai W."/>
            <person name="Tsubouchi T."/>
            <person name="Morono Y."/>
            <person name="Uchiyama I."/>
            <person name="Ito T."/>
            <person name="Fujiyama A."/>
            <person name="Inagaki F."/>
            <person name="Takami H."/>
        </authorList>
    </citation>
    <scope>NUCLEOTIDE SEQUENCE</scope>
    <source>
        <strain evidence="1">Expedition CK06-06</strain>
    </source>
</reference>
<dbReference type="EMBL" id="BARS01015221">
    <property type="protein sequence ID" value="GAF88132.1"/>
    <property type="molecule type" value="Genomic_DNA"/>
</dbReference>
<comment type="caution">
    <text evidence="1">The sequence shown here is derived from an EMBL/GenBank/DDBJ whole genome shotgun (WGS) entry which is preliminary data.</text>
</comment>
<sequence>SMQFYLRRGKKLYLRDKNNNKIMVELSYLLTNICNIGSGYKHGAWVTMQFKEAES</sequence>
<organism evidence="1">
    <name type="scientific">marine sediment metagenome</name>
    <dbReference type="NCBI Taxonomy" id="412755"/>
    <lineage>
        <taxon>unclassified sequences</taxon>
        <taxon>metagenomes</taxon>
        <taxon>ecological metagenomes</taxon>
    </lineage>
</organism>
<accession>X0TIZ6</accession>
<gene>
    <name evidence="1" type="ORF">S01H1_25240</name>
</gene>
<dbReference type="AlphaFoldDB" id="X0TIZ6"/>
<evidence type="ECO:0000313" key="1">
    <source>
        <dbReference type="EMBL" id="GAF88132.1"/>
    </source>
</evidence>
<name>X0TIZ6_9ZZZZ</name>
<feature type="non-terminal residue" evidence="1">
    <location>
        <position position="1"/>
    </location>
</feature>